<dbReference type="EMBL" id="SJDL01000008">
    <property type="protein sequence ID" value="TBW57360.1"/>
    <property type="molecule type" value="Genomic_DNA"/>
</dbReference>
<reference evidence="1 2" key="1">
    <citation type="submission" date="2019-02" db="EMBL/GenBank/DDBJ databases">
        <title>Marinobacter halodurans sp. nov., a marine bacterium isolated from sea tidal flat.</title>
        <authorList>
            <person name="Yoo Y."/>
            <person name="Lee D.W."/>
            <person name="Kim B.S."/>
            <person name="Kim J.-J."/>
        </authorList>
    </citation>
    <scope>NUCLEOTIDE SEQUENCE [LARGE SCALE GENOMIC DNA]</scope>
    <source>
        <strain evidence="1 2">YJ-S3-2</strain>
    </source>
</reference>
<proteinExistence type="predicted"/>
<evidence type="ECO:0000313" key="1">
    <source>
        <dbReference type="EMBL" id="TBW57360.1"/>
    </source>
</evidence>
<accession>A0ABY1ZP38</accession>
<keyword evidence="2" id="KW-1185">Reference proteome</keyword>
<comment type="caution">
    <text evidence="1">The sequence shown here is derived from an EMBL/GenBank/DDBJ whole genome shotgun (WGS) entry which is preliminary data.</text>
</comment>
<dbReference type="Proteomes" id="UP000313645">
    <property type="component" value="Unassembled WGS sequence"/>
</dbReference>
<gene>
    <name evidence="1" type="ORF">EZI54_06805</name>
</gene>
<evidence type="ECO:0000313" key="2">
    <source>
        <dbReference type="Proteomes" id="UP000313645"/>
    </source>
</evidence>
<sequence length="383" mass="41505">MTEFITMAMPTLIDPRVTPASVCTLSTLELQAVVSDHNLKSQAPYLSIDGKAPISSKAHRWLGPTYTQICSLLESSGEPDTQTARQLAAITQRILNFLKLDHTACEKQNVAEALTGNDGSPNRRVFGRYCAAQDLITIQLARPKRFHEWLTLPVGTGNPAAIDAGQMPKSGQFSWVESLGVPALIHGACPRPMTGTPNKILSVEKPCWRTFQQWTDIAEMAGAPPAIDLVQVYSSLKTAASICCQSQYAEISPSWALALEAAFTAQTQCQKTRDWLAGTHDVLIARIAALADELQVGRPIGMDTGRLYLEAKKDLSQSDLRKLAAAVSGIGAYVICGGTIYAHDGDTRNALTPVAAKIIRETQKEQMESADKFMVNSHSLIAI</sequence>
<dbReference type="RefSeq" id="WP_131480342.1">
    <property type="nucleotide sequence ID" value="NZ_SJDL01000008.1"/>
</dbReference>
<protein>
    <submittedName>
        <fullName evidence="1">Uncharacterized protein</fullName>
    </submittedName>
</protein>
<name>A0ABY1ZP38_9GAMM</name>
<organism evidence="1 2">
    <name type="scientific">Marinobacter halodurans</name>
    <dbReference type="NCBI Taxonomy" id="2528979"/>
    <lineage>
        <taxon>Bacteria</taxon>
        <taxon>Pseudomonadati</taxon>
        <taxon>Pseudomonadota</taxon>
        <taxon>Gammaproteobacteria</taxon>
        <taxon>Pseudomonadales</taxon>
        <taxon>Marinobacteraceae</taxon>
        <taxon>Marinobacter</taxon>
    </lineage>
</organism>